<evidence type="ECO:0000256" key="6">
    <source>
        <dbReference type="ARBA" id="ARBA00022692"/>
    </source>
</evidence>
<keyword evidence="10" id="KW-0175">Coiled coil</keyword>
<comment type="similarity">
    <text evidence="2 9">Belongs to the membrane fusion protein (MFP) (TC 8.A.1) family.</text>
</comment>
<dbReference type="GO" id="GO:0005886">
    <property type="term" value="C:plasma membrane"/>
    <property type="evidence" value="ECO:0007669"/>
    <property type="project" value="UniProtKB-SubCell"/>
</dbReference>
<evidence type="ECO:0000256" key="5">
    <source>
        <dbReference type="ARBA" id="ARBA00022519"/>
    </source>
</evidence>
<dbReference type="PRINTS" id="PR01490">
    <property type="entry name" value="RTXTOXIND"/>
</dbReference>
<proteinExistence type="inferred from homology"/>
<feature type="domain" description="AprE-like beta-barrel" evidence="12">
    <location>
        <begin position="327"/>
        <end position="417"/>
    </location>
</feature>
<evidence type="ECO:0000313" key="13">
    <source>
        <dbReference type="EMBL" id="TDQ63552.1"/>
    </source>
</evidence>
<evidence type="ECO:0000259" key="12">
    <source>
        <dbReference type="Pfam" id="PF26002"/>
    </source>
</evidence>
<dbReference type="GO" id="GO:0015031">
    <property type="term" value="P:protein transport"/>
    <property type="evidence" value="ECO:0007669"/>
    <property type="project" value="InterPro"/>
</dbReference>
<dbReference type="InterPro" id="IPR058781">
    <property type="entry name" value="HH_AprE-like"/>
</dbReference>
<dbReference type="InterPro" id="IPR058982">
    <property type="entry name" value="Beta-barrel_AprE"/>
</dbReference>
<comment type="caution">
    <text evidence="13">The sequence shown here is derived from an EMBL/GenBank/DDBJ whole genome shotgun (WGS) entry which is preliminary data.</text>
</comment>
<evidence type="ECO:0000256" key="10">
    <source>
        <dbReference type="SAM" id="Coils"/>
    </source>
</evidence>
<dbReference type="SUPFAM" id="SSF111369">
    <property type="entry name" value="HlyD-like secretion proteins"/>
    <property type="match status" value="1"/>
</dbReference>
<accession>A0A4R6VMZ1</accession>
<dbReference type="AlphaFoldDB" id="A0A4R6VMZ1"/>
<dbReference type="Gene3D" id="2.40.30.170">
    <property type="match status" value="1"/>
</dbReference>
<feature type="domain" description="AprE-like long alpha-helical hairpin" evidence="11">
    <location>
        <begin position="100"/>
        <end position="285"/>
    </location>
</feature>
<protein>
    <recommendedName>
        <fullName evidence="9">Membrane fusion protein (MFP) family protein</fullName>
    </recommendedName>
</protein>
<dbReference type="EMBL" id="SNYR01000002">
    <property type="protein sequence ID" value="TDQ63552.1"/>
    <property type="molecule type" value="Genomic_DNA"/>
</dbReference>
<dbReference type="Pfam" id="PF25994">
    <property type="entry name" value="HH_AprE"/>
    <property type="match status" value="1"/>
</dbReference>
<keyword evidence="7" id="KW-1133">Transmembrane helix</keyword>
<dbReference type="InterPro" id="IPR050739">
    <property type="entry name" value="MFP"/>
</dbReference>
<keyword evidence="5 9" id="KW-0997">Cell inner membrane</keyword>
<keyword evidence="8" id="KW-0472">Membrane</keyword>
<name>A0A4R6VMZ1_9HYPH</name>
<dbReference type="InterPro" id="IPR010129">
    <property type="entry name" value="T1SS_HlyD"/>
</dbReference>
<gene>
    <name evidence="13" type="ORF">ATL17_1557</name>
</gene>
<keyword evidence="6" id="KW-0812">Transmembrane</keyword>
<dbReference type="PANTHER" id="PTHR30386:SF26">
    <property type="entry name" value="TRANSPORT PROTEIN COMB"/>
    <property type="match status" value="1"/>
</dbReference>
<dbReference type="Proteomes" id="UP000295391">
    <property type="component" value="Unassembled WGS sequence"/>
</dbReference>
<sequence>MSLDQMQMRQRFEGVAATAPNRGALVILLIALFSTFALLWASFAKVDEISRAEGRIIPTGKTQIVQSGVSGVVAEIFVRTGQNVKRGQILVRLDDTTTASSAGEVEAKVRALEVQIERLRHEAGLRPNQAFNCPESVFNVEPEICENEQRLMDARAENLANSKQVFVSRVEQRQRELNEATQNLTRLTNSLALAQKQLALVEPLAAKNLVAQTELLATQRDVSELTGQIDALNETRARLTAAVQESQLQATLTEAQFKEEALGELTSRLAEYASTSETLRGATDQLSRTEIRSPVDGIVNNLDINTIGAVVRAGDRILDIVPLTEQLLVEAKLKPSDVAFVLPGQEANIKLTAYDFSIYGGLKGTVQNVSADSIVDQNTRETYYIVLLSTPSSELKFGDQSLPIFPGMVTNVEILTGRKTVLQYLSKPITKARDEALRER</sequence>
<dbReference type="PANTHER" id="PTHR30386">
    <property type="entry name" value="MEMBRANE FUSION SUBUNIT OF EMRAB-TOLC MULTIDRUG EFFLUX PUMP"/>
    <property type="match status" value="1"/>
</dbReference>
<dbReference type="NCBIfam" id="TIGR01843">
    <property type="entry name" value="type_I_hlyD"/>
    <property type="match status" value="1"/>
</dbReference>
<evidence type="ECO:0000259" key="11">
    <source>
        <dbReference type="Pfam" id="PF25994"/>
    </source>
</evidence>
<keyword evidence="14" id="KW-1185">Reference proteome</keyword>
<keyword evidence="3 9" id="KW-0813">Transport</keyword>
<evidence type="ECO:0000256" key="3">
    <source>
        <dbReference type="ARBA" id="ARBA00022448"/>
    </source>
</evidence>
<reference evidence="13 14" key="1">
    <citation type="submission" date="2019-03" db="EMBL/GenBank/DDBJ databases">
        <title>Genomic Encyclopedia of Type Strains, Phase III (KMG-III): the genomes of soil and plant-associated and newly described type strains.</title>
        <authorList>
            <person name="Whitman W."/>
        </authorList>
    </citation>
    <scope>NUCLEOTIDE SEQUENCE [LARGE SCALE GENOMIC DNA]</scope>
    <source>
        <strain evidence="13 14">CGMCC 1.7002</strain>
    </source>
</reference>
<evidence type="ECO:0000256" key="4">
    <source>
        <dbReference type="ARBA" id="ARBA00022475"/>
    </source>
</evidence>
<dbReference type="Gene3D" id="2.40.50.100">
    <property type="match status" value="1"/>
</dbReference>
<feature type="coiled-coil region" evidence="10">
    <location>
        <begin position="167"/>
        <end position="249"/>
    </location>
</feature>
<organism evidence="13 14">
    <name type="scientific">Maritalea mobilis</name>
    <dbReference type="NCBI Taxonomy" id="483324"/>
    <lineage>
        <taxon>Bacteria</taxon>
        <taxon>Pseudomonadati</taxon>
        <taxon>Pseudomonadota</taxon>
        <taxon>Alphaproteobacteria</taxon>
        <taxon>Hyphomicrobiales</taxon>
        <taxon>Devosiaceae</taxon>
        <taxon>Maritalea</taxon>
    </lineage>
</organism>
<evidence type="ECO:0000256" key="7">
    <source>
        <dbReference type="ARBA" id="ARBA00022989"/>
    </source>
</evidence>
<dbReference type="Pfam" id="PF26002">
    <property type="entry name" value="Beta-barrel_AprE"/>
    <property type="match status" value="1"/>
</dbReference>
<evidence type="ECO:0000313" key="14">
    <source>
        <dbReference type="Proteomes" id="UP000295391"/>
    </source>
</evidence>
<evidence type="ECO:0000256" key="1">
    <source>
        <dbReference type="ARBA" id="ARBA00004377"/>
    </source>
</evidence>
<evidence type="ECO:0000256" key="8">
    <source>
        <dbReference type="ARBA" id="ARBA00023136"/>
    </source>
</evidence>
<keyword evidence="4 9" id="KW-1003">Cell membrane</keyword>
<evidence type="ECO:0000256" key="2">
    <source>
        <dbReference type="ARBA" id="ARBA00009477"/>
    </source>
</evidence>
<evidence type="ECO:0000256" key="9">
    <source>
        <dbReference type="RuleBase" id="RU365093"/>
    </source>
</evidence>
<comment type="subcellular location">
    <subcellularLocation>
        <location evidence="1 9">Cell inner membrane</location>
        <topology evidence="1 9">Single-pass membrane protein</topology>
    </subcellularLocation>
</comment>
<dbReference type="RefSeq" id="WP_246028665.1">
    <property type="nucleotide sequence ID" value="NZ_SNYR01000002.1"/>
</dbReference>